<dbReference type="KEGG" id="hyj:FHG12_12695"/>
<accession>A0A5B8A0R4</accession>
<feature type="compositionally biased region" description="Basic residues" evidence="1">
    <location>
        <begin position="132"/>
        <end position="170"/>
    </location>
</feature>
<name>A0A5B8A0R4_9BACT</name>
<dbReference type="OrthoDB" id="887346at2"/>
<feature type="chain" id="PRO_5022741710" evidence="2">
    <location>
        <begin position="22"/>
        <end position="170"/>
    </location>
</feature>
<dbReference type="Proteomes" id="UP000305398">
    <property type="component" value="Chromosome"/>
</dbReference>
<organism evidence="3 4">
    <name type="scientific">Hymenobacter jejuensis</name>
    <dbReference type="NCBI Taxonomy" id="2502781"/>
    <lineage>
        <taxon>Bacteria</taxon>
        <taxon>Pseudomonadati</taxon>
        <taxon>Bacteroidota</taxon>
        <taxon>Cytophagia</taxon>
        <taxon>Cytophagales</taxon>
        <taxon>Hymenobacteraceae</taxon>
        <taxon>Hymenobacter</taxon>
    </lineage>
</organism>
<feature type="signal peptide" evidence="2">
    <location>
        <begin position="1"/>
        <end position="21"/>
    </location>
</feature>
<feature type="region of interest" description="Disordered" evidence="1">
    <location>
        <begin position="70"/>
        <end position="170"/>
    </location>
</feature>
<feature type="compositionally biased region" description="Low complexity" evidence="1">
    <location>
        <begin position="100"/>
        <end position="112"/>
    </location>
</feature>
<sequence length="170" mass="18131">MPLRKIYVLAGLLLCSAPVFAQSAKKNSGPSVPEGKVALPVTPALPGEEKLTARERAERDFLMPVRRKRAAALKPSATDQASATDITAHAAEEAEEIAPAEEAAASKTTATHNSHRRRSSSSHGRSTAAHSSARKKTSAKKSSSKKSSSKKSTAKKSTTHHKTTSSHRRR</sequence>
<dbReference type="RefSeq" id="WP_139516084.1">
    <property type="nucleotide sequence ID" value="NZ_CP040896.1"/>
</dbReference>
<dbReference type="EMBL" id="CP040896">
    <property type="protein sequence ID" value="QDA60910.1"/>
    <property type="molecule type" value="Genomic_DNA"/>
</dbReference>
<protein>
    <submittedName>
        <fullName evidence="3">Uncharacterized protein</fullName>
    </submittedName>
</protein>
<feature type="region of interest" description="Disordered" evidence="1">
    <location>
        <begin position="23"/>
        <end position="43"/>
    </location>
</feature>
<proteinExistence type="predicted"/>
<evidence type="ECO:0000313" key="3">
    <source>
        <dbReference type="EMBL" id="QDA60910.1"/>
    </source>
</evidence>
<gene>
    <name evidence="3" type="ORF">FHG12_12695</name>
</gene>
<reference evidence="3 4" key="1">
    <citation type="submission" date="2019-06" db="EMBL/GenBank/DDBJ databases">
        <authorList>
            <person name="Srinivasan S."/>
        </authorList>
    </citation>
    <scope>NUCLEOTIDE SEQUENCE [LARGE SCALE GENOMIC DNA]</scope>
    <source>
        <strain evidence="3 4">17J68-5</strain>
    </source>
</reference>
<evidence type="ECO:0000256" key="2">
    <source>
        <dbReference type="SAM" id="SignalP"/>
    </source>
</evidence>
<keyword evidence="2" id="KW-0732">Signal</keyword>
<dbReference type="AlphaFoldDB" id="A0A5B8A0R4"/>
<keyword evidence="4" id="KW-1185">Reference proteome</keyword>
<evidence type="ECO:0000313" key="4">
    <source>
        <dbReference type="Proteomes" id="UP000305398"/>
    </source>
</evidence>
<feature type="compositionally biased region" description="Low complexity" evidence="1">
    <location>
        <begin position="121"/>
        <end position="131"/>
    </location>
</feature>
<evidence type="ECO:0000256" key="1">
    <source>
        <dbReference type="SAM" id="MobiDB-lite"/>
    </source>
</evidence>